<dbReference type="SUPFAM" id="SSF56112">
    <property type="entry name" value="Protein kinase-like (PK-like)"/>
    <property type="match status" value="1"/>
</dbReference>
<protein>
    <submittedName>
        <fullName evidence="1">Serine/threonine protein kinase</fullName>
    </submittedName>
</protein>
<comment type="caution">
    <text evidence="1">The sequence shown here is derived from an EMBL/GenBank/DDBJ whole genome shotgun (WGS) entry which is preliminary data.</text>
</comment>
<accession>A0A1R0WYA0</accession>
<gene>
    <name evidence="1" type="ORF">BJP51_30045</name>
</gene>
<reference evidence="1 2" key="1">
    <citation type="submission" date="2016-10" db="EMBL/GenBank/DDBJ databases">
        <title>Paenibacillus species isolates.</title>
        <authorList>
            <person name="Beno S.M."/>
        </authorList>
    </citation>
    <scope>NUCLEOTIDE SEQUENCE [LARGE SCALE GENOMIC DNA]</scope>
    <source>
        <strain evidence="1 2">FSL H7-0604</strain>
    </source>
</reference>
<dbReference type="AlphaFoldDB" id="A0A1R0WYA0"/>
<dbReference type="GO" id="GO:0004674">
    <property type="term" value="F:protein serine/threonine kinase activity"/>
    <property type="evidence" value="ECO:0007669"/>
    <property type="project" value="UniProtKB-KW"/>
</dbReference>
<organism evidence="1 2">
    <name type="scientific">Paenibacillus odorifer</name>
    <dbReference type="NCBI Taxonomy" id="189426"/>
    <lineage>
        <taxon>Bacteria</taxon>
        <taxon>Bacillati</taxon>
        <taxon>Bacillota</taxon>
        <taxon>Bacilli</taxon>
        <taxon>Bacillales</taxon>
        <taxon>Paenibacillaceae</taxon>
        <taxon>Paenibacillus</taxon>
    </lineage>
</organism>
<dbReference type="Proteomes" id="UP000187465">
    <property type="component" value="Unassembled WGS sequence"/>
</dbReference>
<keyword evidence="1" id="KW-0418">Kinase</keyword>
<keyword evidence="1" id="KW-0723">Serine/threonine-protein kinase</keyword>
<sequence length="296" mass="33937">MQEVNLREKNYTYEIDAVTFQLQEACDFAWLTKLGKVFKVFDQQDSGNLSFGVEQDGKKFFVKFAVARPLTYAGNPQDAVNRLIEAIPLYNELRSDALITLLSHYEVESGYVAVFDWFAGECLHSHWLFAGEAKLSHPESPFFRYKQLSVEKRLSSLDVIFLFHEHVEYRGYVAVDFYDGSILYDFVNDGTKICDIDYYRLKPTVNDLGENFWGSSRFKSPEEFSLDAPIDEVTNVFNMGATAFVLLGGASDRSFVKWETSQALYEVALRAVSAVREQRYRNVAEFKLAWDAAKNV</sequence>
<dbReference type="InterPro" id="IPR011009">
    <property type="entry name" value="Kinase-like_dom_sf"/>
</dbReference>
<dbReference type="EMBL" id="MKQP01000054">
    <property type="protein sequence ID" value="OMD24187.1"/>
    <property type="molecule type" value="Genomic_DNA"/>
</dbReference>
<keyword evidence="1" id="KW-0808">Transferase</keyword>
<proteinExistence type="predicted"/>
<name>A0A1R0WYA0_9BACL</name>
<evidence type="ECO:0000313" key="2">
    <source>
        <dbReference type="Proteomes" id="UP000187465"/>
    </source>
</evidence>
<evidence type="ECO:0000313" key="1">
    <source>
        <dbReference type="EMBL" id="OMD24187.1"/>
    </source>
</evidence>